<dbReference type="KEGG" id="ccin:107267953"/>
<sequence>MEEILKRVNKYTAPNITELLELIQESGLRENTTTEQEQHLKEQEQNINELHTKITILKQQLSVQKKVLESKSEDLRKQKELLKQLEIEKCNLVEENLMLEAKKNKMETVQPSLRDIHTIETGRRKLDLYKELTGIRWDFTALKQNVKGYINNKKNYVHSFCYNLNEGEKHICDLLWNEISISTGCASLEEQSSKENPVPN</sequence>
<dbReference type="RefSeq" id="XP_015595668.1">
    <property type="nucleotide sequence ID" value="XM_015740182.2"/>
</dbReference>
<name>A0AAJ7BVW8_CEPCN</name>
<evidence type="ECO:0000256" key="1">
    <source>
        <dbReference type="SAM" id="Coils"/>
    </source>
</evidence>
<proteinExistence type="predicted"/>
<dbReference type="Gene3D" id="3.30.160.570">
    <property type="entry name" value="Ncd80 complex, Spc24 subunit"/>
    <property type="match status" value="1"/>
</dbReference>
<protein>
    <submittedName>
        <fullName evidence="3">Uncharacterized protein LOC107267953</fullName>
    </submittedName>
</protein>
<reference evidence="3" key="1">
    <citation type="submission" date="2025-08" db="UniProtKB">
        <authorList>
            <consortium name="RefSeq"/>
        </authorList>
    </citation>
    <scope>IDENTIFICATION</scope>
</reference>
<gene>
    <name evidence="3" type="primary">LOC107267953</name>
</gene>
<dbReference type="AlphaFoldDB" id="A0AAJ7BVW8"/>
<evidence type="ECO:0000313" key="2">
    <source>
        <dbReference type="Proteomes" id="UP000694920"/>
    </source>
</evidence>
<feature type="coiled-coil region" evidence="1">
    <location>
        <begin position="33"/>
        <end position="88"/>
    </location>
</feature>
<dbReference type="GeneID" id="107267953"/>
<keyword evidence="1" id="KW-0175">Coiled coil</keyword>
<dbReference type="Proteomes" id="UP000694920">
    <property type="component" value="Unplaced"/>
</dbReference>
<evidence type="ECO:0000313" key="3">
    <source>
        <dbReference type="RefSeq" id="XP_015595668.1"/>
    </source>
</evidence>
<keyword evidence="2" id="KW-1185">Reference proteome</keyword>
<accession>A0AAJ7BVW8</accession>
<organism evidence="2 3">
    <name type="scientific">Cephus cinctus</name>
    <name type="common">Wheat stem sawfly</name>
    <dbReference type="NCBI Taxonomy" id="211228"/>
    <lineage>
        <taxon>Eukaryota</taxon>
        <taxon>Metazoa</taxon>
        <taxon>Ecdysozoa</taxon>
        <taxon>Arthropoda</taxon>
        <taxon>Hexapoda</taxon>
        <taxon>Insecta</taxon>
        <taxon>Pterygota</taxon>
        <taxon>Neoptera</taxon>
        <taxon>Endopterygota</taxon>
        <taxon>Hymenoptera</taxon>
        <taxon>Cephoidea</taxon>
        <taxon>Cephidae</taxon>
        <taxon>Cephus</taxon>
    </lineage>
</organism>